<evidence type="ECO:0000313" key="3">
    <source>
        <dbReference type="EMBL" id="AMO25075.1"/>
    </source>
</evidence>
<reference evidence="3 4" key="1">
    <citation type="journal article" date="2014" name="Int. J. Syst. Evol. Microbiol.">
        <title>Ramlibacter solisilvae sp. nov., isolated from forest soil, and emended description of the genus Ramlibacter.</title>
        <authorList>
            <person name="Lee H.J."/>
            <person name="Lee S.H."/>
            <person name="Lee S.S."/>
            <person name="Lee J.S."/>
            <person name="Kim Y."/>
            <person name="Kim S.C."/>
            <person name="Jeon C.O."/>
        </authorList>
    </citation>
    <scope>NUCLEOTIDE SEQUENCE [LARGE SCALE GENOMIC DNA]</scope>
    <source>
        <strain evidence="3 4">5-10</strain>
    </source>
</reference>
<dbReference type="Proteomes" id="UP000070433">
    <property type="component" value="Chromosome"/>
</dbReference>
<dbReference type="InterPro" id="IPR001509">
    <property type="entry name" value="Epimerase_deHydtase"/>
</dbReference>
<protein>
    <recommendedName>
        <fullName evidence="2">NAD-dependent epimerase/dehydratase domain-containing protein</fullName>
    </recommendedName>
</protein>
<dbReference type="AlphaFoldDB" id="A0A127JYW4"/>
<gene>
    <name evidence="3" type="ORF">UC35_22415</name>
</gene>
<dbReference type="InterPro" id="IPR036291">
    <property type="entry name" value="NAD(P)-bd_dom_sf"/>
</dbReference>
<evidence type="ECO:0000256" key="1">
    <source>
        <dbReference type="ARBA" id="ARBA00023027"/>
    </source>
</evidence>
<dbReference type="SUPFAM" id="SSF51735">
    <property type="entry name" value="NAD(P)-binding Rossmann-fold domains"/>
    <property type="match status" value="1"/>
</dbReference>
<keyword evidence="4" id="KW-1185">Reference proteome</keyword>
<dbReference type="Pfam" id="PF01370">
    <property type="entry name" value="Epimerase"/>
    <property type="match status" value="1"/>
</dbReference>
<name>A0A127JYW4_9BURK</name>
<evidence type="ECO:0000313" key="4">
    <source>
        <dbReference type="Proteomes" id="UP000070433"/>
    </source>
</evidence>
<dbReference type="Gene3D" id="3.40.50.720">
    <property type="entry name" value="NAD(P)-binding Rossmann-like Domain"/>
    <property type="match status" value="1"/>
</dbReference>
<dbReference type="EMBL" id="CP010951">
    <property type="protein sequence ID" value="AMO25075.1"/>
    <property type="molecule type" value="Genomic_DNA"/>
</dbReference>
<evidence type="ECO:0000259" key="2">
    <source>
        <dbReference type="Pfam" id="PF01370"/>
    </source>
</evidence>
<dbReference type="PRINTS" id="PR01713">
    <property type="entry name" value="NUCEPIMERASE"/>
</dbReference>
<accession>A0A127JYW4</accession>
<feature type="domain" description="NAD-dependent epimerase/dehydratase" evidence="2">
    <location>
        <begin position="3"/>
        <end position="237"/>
    </location>
</feature>
<dbReference type="PANTHER" id="PTHR43574">
    <property type="entry name" value="EPIMERASE-RELATED"/>
    <property type="match status" value="1"/>
</dbReference>
<dbReference type="PATRIC" id="fig|94132.3.peg.4568"/>
<dbReference type="OrthoDB" id="9769113at2"/>
<keyword evidence="1" id="KW-0520">NAD</keyword>
<organism evidence="3 4">
    <name type="scientific">Ramlibacter tataouinensis</name>
    <dbReference type="NCBI Taxonomy" id="94132"/>
    <lineage>
        <taxon>Bacteria</taxon>
        <taxon>Pseudomonadati</taxon>
        <taxon>Pseudomonadota</taxon>
        <taxon>Betaproteobacteria</taxon>
        <taxon>Burkholderiales</taxon>
        <taxon>Comamonadaceae</taxon>
        <taxon>Ramlibacter</taxon>
    </lineage>
</organism>
<dbReference type="RefSeq" id="WP_061503508.1">
    <property type="nucleotide sequence ID" value="NZ_CP010951.1"/>
</dbReference>
<proteinExistence type="predicted"/>
<sequence length="339" mass="37312">MKILITGAAGFIGMHVASLLLARGEQVVGIDNLNAYYDPSLKLARLARLQARQGFRFSMAAVEDAATLCALFDRELPQRVIHLAGQVGMRQSAADPQGSAQSNLQGFVNVLECCRLHEVSHLLYASSSSVYGANANLPFSEEQIADHPISLHAATKRANELMAHAYSHMFGLPTTGARLFTVYGPWGRPDMAMFRFMRAILERQALELYNEGRMVRDFTYVDDVADALARLLDKPATASARFDPSYPDPTESDAPYRVFNVAGGHPVPLLEVVQALEAALDRQTRHRLLPMQPGDMPATAARCTRLAEWIGPMRTTPLREGIARFVDWYLAHYAVAAAA</sequence>